<sequence length="916" mass="105857">MSNIRRTFKIAVKDDLLTLNGTEFEELCTTLLELILKEPVTLEGQNLSAKPVKYTGDMADIRFDIIGQCGTDENYFDDPFSKPLADLKGAIKNHPQCKEVYLFSNRFARTNRISSLTKEIENLKYSQKAYPYDADKIGDVIFDNLNSPKILKILSFLVRSNELYRLLPDANQIPKHKANYFNRDEETQIINRFKSQDVIQIYGLSGIGKSELSISIVEALKQEFEFTFFIEGDYEQNTRFKFEGVRLSKQDHLINLAGKLENSRVLLILDNFNQNVRQIVQDFKNLNKLNSKCLITSLEISLPKKEAFHLGYLNREQSEKILNSCSVPPNSSQLDVLLDFVGGYPLILNILKSNIDDGSFEWGDVINELGLIHSLSDPEMLNKNIASRIIGFVKDKFERQLAFVKYINPRNRKINKYFIKSMLGRLPLSDFEKSSLITAQDSIYFDIHQIVLDSINDVAKTTSFESDFDTLLLDFLNEQHQKKGVDFYGFIFNHRTFLDRKLSSATGLLKKSILYSLIQSNDINTSTSDTISKIKSIVPNGNDFIDILLLIEQFELELYLISETESRKITALSQIDALKTILSSVKEHNSQLALLHHIGKIYSKINENNLALDFFEKVLKIDPYADYTILQVTKIYSKARKTNEVKERLNFIFTNEEIRRKGSLTVLLAFYSLISDSNHNELRKEYIFNRIDDFIIEVKRCLDDKFDQPYEVLSKLSSSLCYEFPIQFGDLVESLPEPTNIDTNDKLRFNYAKILSEYYKFLYSNYTDDDKDIKLEKTKQKAINYFNQIVLDSFSRREAAKFFLLIEDFAGALALAKDFDFNDAFQYQTLCKIQRGLNNYDDSLTAIDKAIDMGKSKNLQSFFVAAFYNDKAETEYLLKSSDCIASLQQGIDLRANDQEKERWMKKNEAWKLEFEK</sequence>
<evidence type="ECO:0000313" key="2">
    <source>
        <dbReference type="EMBL" id="SOD12266.1"/>
    </source>
</evidence>
<dbReference type="InterPro" id="IPR027417">
    <property type="entry name" value="P-loop_NTPase"/>
</dbReference>
<dbReference type="Gene3D" id="3.40.50.300">
    <property type="entry name" value="P-loop containing nucleotide triphosphate hydrolases"/>
    <property type="match status" value="1"/>
</dbReference>
<dbReference type="SUPFAM" id="SSF52540">
    <property type="entry name" value="P-loop containing nucleoside triphosphate hydrolases"/>
    <property type="match status" value="1"/>
</dbReference>
<accession>A0A285ZRH7</accession>
<protein>
    <submittedName>
        <fullName evidence="2">Uncharacterized protein</fullName>
    </submittedName>
</protein>
<proteinExistence type="predicted"/>
<name>A0A285ZRH7_9SPHI</name>
<dbReference type="AlphaFoldDB" id="A0A285ZRH7"/>
<dbReference type="InterPro" id="IPR019734">
    <property type="entry name" value="TPR_rpt"/>
</dbReference>
<organism evidence="2 3">
    <name type="scientific">Pedobacter xixiisoli</name>
    <dbReference type="NCBI Taxonomy" id="1476464"/>
    <lineage>
        <taxon>Bacteria</taxon>
        <taxon>Pseudomonadati</taxon>
        <taxon>Bacteroidota</taxon>
        <taxon>Sphingobacteriia</taxon>
        <taxon>Sphingobacteriales</taxon>
        <taxon>Sphingobacteriaceae</taxon>
        <taxon>Pedobacter</taxon>
    </lineage>
</organism>
<evidence type="ECO:0000256" key="1">
    <source>
        <dbReference type="PROSITE-ProRule" id="PRU00339"/>
    </source>
</evidence>
<dbReference type="InterPro" id="IPR011990">
    <property type="entry name" value="TPR-like_helical_dom_sf"/>
</dbReference>
<dbReference type="RefSeq" id="WP_097128458.1">
    <property type="nucleotide sequence ID" value="NZ_OCMT01000001.1"/>
</dbReference>
<reference evidence="3" key="1">
    <citation type="submission" date="2017-09" db="EMBL/GenBank/DDBJ databases">
        <authorList>
            <person name="Varghese N."/>
            <person name="Submissions S."/>
        </authorList>
    </citation>
    <scope>NUCLEOTIDE SEQUENCE [LARGE SCALE GENOMIC DNA]</scope>
    <source>
        <strain evidence="3">CGMCC 1.12803</strain>
    </source>
</reference>
<keyword evidence="1" id="KW-0802">TPR repeat</keyword>
<dbReference type="Proteomes" id="UP000219281">
    <property type="component" value="Unassembled WGS sequence"/>
</dbReference>
<dbReference type="PROSITE" id="PS50005">
    <property type="entry name" value="TPR"/>
    <property type="match status" value="1"/>
</dbReference>
<gene>
    <name evidence="2" type="ORF">SAMN06297358_0578</name>
</gene>
<feature type="repeat" description="TPR" evidence="1">
    <location>
        <begin position="592"/>
        <end position="625"/>
    </location>
</feature>
<dbReference type="SUPFAM" id="SSF48452">
    <property type="entry name" value="TPR-like"/>
    <property type="match status" value="1"/>
</dbReference>
<evidence type="ECO:0000313" key="3">
    <source>
        <dbReference type="Proteomes" id="UP000219281"/>
    </source>
</evidence>
<dbReference type="EMBL" id="OCMT01000001">
    <property type="protein sequence ID" value="SOD12266.1"/>
    <property type="molecule type" value="Genomic_DNA"/>
</dbReference>
<dbReference type="PRINTS" id="PR00364">
    <property type="entry name" value="DISEASERSIST"/>
</dbReference>
<dbReference type="OrthoDB" id="1465784at2"/>
<keyword evidence="3" id="KW-1185">Reference proteome</keyword>